<evidence type="ECO:0000313" key="1">
    <source>
        <dbReference type="EMBL" id="GBN49816.1"/>
    </source>
</evidence>
<reference evidence="1 2" key="1">
    <citation type="journal article" date="2019" name="Sci. Rep.">
        <title>Orb-weaving spider Araneus ventricosus genome elucidates the spidroin gene catalogue.</title>
        <authorList>
            <person name="Kono N."/>
            <person name="Nakamura H."/>
            <person name="Ohtoshi R."/>
            <person name="Moran D.A.P."/>
            <person name="Shinohara A."/>
            <person name="Yoshida Y."/>
            <person name="Fujiwara M."/>
            <person name="Mori M."/>
            <person name="Tomita M."/>
            <person name="Arakawa K."/>
        </authorList>
    </citation>
    <scope>NUCLEOTIDE SEQUENCE [LARGE SCALE GENOMIC DNA]</scope>
</reference>
<proteinExistence type="predicted"/>
<accession>A0A4Y2PIE6</accession>
<evidence type="ECO:0000313" key="2">
    <source>
        <dbReference type="Proteomes" id="UP000499080"/>
    </source>
</evidence>
<gene>
    <name evidence="1" type="ORF">AVEN_141934_1</name>
</gene>
<dbReference type="EMBL" id="BGPR01011139">
    <property type="protein sequence ID" value="GBN49816.1"/>
    <property type="molecule type" value="Genomic_DNA"/>
</dbReference>
<dbReference type="Proteomes" id="UP000499080">
    <property type="component" value="Unassembled WGS sequence"/>
</dbReference>
<sequence length="105" mass="11979">METFVTTLYPCQRQGFQNLLDKFSLLSGFLSCQPQTAGQLHLVVVNETCTRVMASHREPPQSRGINICQRAHYRYPFVSPLYSPVMAKPKNLLHGWILTTLNREG</sequence>
<name>A0A4Y2PIE6_ARAVE</name>
<comment type="caution">
    <text evidence="1">The sequence shown here is derived from an EMBL/GenBank/DDBJ whole genome shotgun (WGS) entry which is preliminary data.</text>
</comment>
<organism evidence="1 2">
    <name type="scientific">Araneus ventricosus</name>
    <name type="common">Orbweaver spider</name>
    <name type="synonym">Epeira ventricosa</name>
    <dbReference type="NCBI Taxonomy" id="182803"/>
    <lineage>
        <taxon>Eukaryota</taxon>
        <taxon>Metazoa</taxon>
        <taxon>Ecdysozoa</taxon>
        <taxon>Arthropoda</taxon>
        <taxon>Chelicerata</taxon>
        <taxon>Arachnida</taxon>
        <taxon>Araneae</taxon>
        <taxon>Araneomorphae</taxon>
        <taxon>Entelegynae</taxon>
        <taxon>Araneoidea</taxon>
        <taxon>Araneidae</taxon>
        <taxon>Araneus</taxon>
    </lineage>
</organism>
<protein>
    <submittedName>
        <fullName evidence="1">Uncharacterized protein</fullName>
    </submittedName>
</protein>
<dbReference type="AlphaFoldDB" id="A0A4Y2PIE6"/>
<keyword evidence="2" id="KW-1185">Reference proteome</keyword>